<dbReference type="EC" id="3.4.19.12" evidence="3"/>
<dbReference type="InterPro" id="IPR028889">
    <property type="entry name" value="USP"/>
</dbReference>
<proteinExistence type="inferred from homology"/>
<sequence length="616" mass="71185">MATTAKKKDQILNSNNGLIQRNTLNTLLNRAIKFRKSRYVDNKLELFKRKYAPINSTDRKKNNGDQKNNDNSDTLDQLEQIDANGFERPEKILFSKDKLDMKWSTIRPVGAGLTGDDMDRLSALHSVLQILTYTPIFTNYLLARYHGNNCIMQDYCFVCALEEHVAQCFKQSSGTVNPRYFIGQLKQMETQTSNNAYMVWEYFMNQIQKSLLSEKSSTDKRTKETTALYQMFGGYIQNNFTCDSCKKSGNTYESFLNITGDITKNNSMEKCLSFKFKEFNTNSYLCPSCDQECPGKRKPSIYRTPSTLVIHLNRIENGKKNEKNVKFEETLDIKKYISETERETTNHLYHLHAIIVHQGSSLSGGHSVAYAKAPNSQWHCFDGESVQQASAKRVLDQKPHILFYTAEPLKKVQHQPEQKTKLKKQITKGLKASKPSLIQKEEEPIAREPVDQDEEEEEISLSEKHNEDDDYAEDEKLDKEEEETQVSRSVIYTNPNAVVISHDDKMDTKRSKLDELIQLEETSSSSVQAKQALLSKSKHLQFTEEVARWDDEDTGKTIDDKERQKALKKTKTKRKRLDIYDQEYDRGKIKKVKTKDTSRFNQPNVFQMAAEQMQKK</sequence>
<evidence type="ECO:0000256" key="8">
    <source>
        <dbReference type="SAM" id="MobiDB-lite"/>
    </source>
</evidence>
<evidence type="ECO:0000256" key="5">
    <source>
        <dbReference type="ARBA" id="ARBA00022786"/>
    </source>
</evidence>
<evidence type="ECO:0000256" key="3">
    <source>
        <dbReference type="ARBA" id="ARBA00012759"/>
    </source>
</evidence>
<dbReference type="GO" id="GO:0005829">
    <property type="term" value="C:cytosol"/>
    <property type="evidence" value="ECO:0007669"/>
    <property type="project" value="TreeGrafter"/>
</dbReference>
<comment type="catalytic activity">
    <reaction evidence="1">
        <text>Thiol-dependent hydrolysis of ester, thioester, amide, peptide and isopeptide bonds formed by the C-terminal Gly of ubiquitin (a 76-residue protein attached to proteins as an intracellular targeting signal).</text>
        <dbReference type="EC" id="3.4.19.12"/>
    </reaction>
</comment>
<keyword evidence="7" id="KW-0788">Thiol protease</keyword>
<dbReference type="GO" id="GO:0005634">
    <property type="term" value="C:nucleus"/>
    <property type="evidence" value="ECO:0007669"/>
    <property type="project" value="TreeGrafter"/>
</dbReference>
<dbReference type="InterPro" id="IPR038765">
    <property type="entry name" value="Papain-like_cys_pep_sf"/>
</dbReference>
<accession>A0A8H7VLZ5</accession>
<dbReference type="GO" id="GO:0004843">
    <property type="term" value="F:cysteine-type deubiquitinase activity"/>
    <property type="evidence" value="ECO:0007669"/>
    <property type="project" value="UniProtKB-EC"/>
</dbReference>
<evidence type="ECO:0000256" key="7">
    <source>
        <dbReference type="ARBA" id="ARBA00022807"/>
    </source>
</evidence>
<protein>
    <recommendedName>
        <fullName evidence="3">ubiquitinyl hydrolase 1</fullName>
        <ecNumber evidence="3">3.4.19.12</ecNumber>
    </recommendedName>
</protein>
<evidence type="ECO:0000259" key="9">
    <source>
        <dbReference type="PROSITE" id="PS50235"/>
    </source>
</evidence>
<evidence type="ECO:0000256" key="4">
    <source>
        <dbReference type="ARBA" id="ARBA00022670"/>
    </source>
</evidence>
<dbReference type="Gene3D" id="3.90.70.10">
    <property type="entry name" value="Cysteine proteinases"/>
    <property type="match status" value="1"/>
</dbReference>
<keyword evidence="6" id="KW-0378">Hydrolase</keyword>
<dbReference type="GO" id="GO:0006508">
    <property type="term" value="P:proteolysis"/>
    <property type="evidence" value="ECO:0007669"/>
    <property type="project" value="UniProtKB-KW"/>
</dbReference>
<dbReference type="GO" id="GO:0042981">
    <property type="term" value="P:regulation of apoptotic process"/>
    <property type="evidence" value="ECO:0007669"/>
    <property type="project" value="TreeGrafter"/>
</dbReference>
<dbReference type="Proteomes" id="UP000646827">
    <property type="component" value="Unassembled WGS sequence"/>
</dbReference>
<evidence type="ECO:0000256" key="1">
    <source>
        <dbReference type="ARBA" id="ARBA00000707"/>
    </source>
</evidence>
<organism evidence="10 11">
    <name type="scientific">Circinella minor</name>
    <dbReference type="NCBI Taxonomy" id="1195481"/>
    <lineage>
        <taxon>Eukaryota</taxon>
        <taxon>Fungi</taxon>
        <taxon>Fungi incertae sedis</taxon>
        <taxon>Mucoromycota</taxon>
        <taxon>Mucoromycotina</taxon>
        <taxon>Mucoromycetes</taxon>
        <taxon>Mucorales</taxon>
        <taxon>Lichtheimiaceae</taxon>
        <taxon>Circinella</taxon>
    </lineage>
</organism>
<feature type="region of interest" description="Disordered" evidence="8">
    <location>
        <begin position="55"/>
        <end position="75"/>
    </location>
</feature>
<dbReference type="Pfam" id="PF00443">
    <property type="entry name" value="UCH"/>
    <property type="match status" value="1"/>
</dbReference>
<feature type="compositionally biased region" description="Basic and acidic residues" evidence="8">
    <location>
        <begin position="57"/>
        <end position="70"/>
    </location>
</feature>
<feature type="compositionally biased region" description="Acidic residues" evidence="8">
    <location>
        <begin position="451"/>
        <end position="460"/>
    </location>
</feature>
<keyword evidence="5" id="KW-0833">Ubl conjugation pathway</keyword>
<gene>
    <name evidence="10" type="ORF">INT45_001956</name>
</gene>
<comment type="similarity">
    <text evidence="2">Belongs to the peptidase C19 family.</text>
</comment>
<dbReference type="GO" id="GO:0016579">
    <property type="term" value="P:protein deubiquitination"/>
    <property type="evidence" value="ECO:0007669"/>
    <property type="project" value="InterPro"/>
</dbReference>
<dbReference type="OrthoDB" id="420187at2759"/>
<dbReference type="EMBL" id="JAEPRB010000054">
    <property type="protein sequence ID" value="KAG2223822.1"/>
    <property type="molecule type" value="Genomic_DNA"/>
</dbReference>
<keyword evidence="11" id="KW-1185">Reference proteome</keyword>
<evidence type="ECO:0000313" key="10">
    <source>
        <dbReference type="EMBL" id="KAG2223822.1"/>
    </source>
</evidence>
<name>A0A8H7VLZ5_9FUNG</name>
<dbReference type="PANTHER" id="PTHR24006">
    <property type="entry name" value="UBIQUITIN CARBOXYL-TERMINAL HYDROLASE"/>
    <property type="match status" value="1"/>
</dbReference>
<dbReference type="InterPro" id="IPR050164">
    <property type="entry name" value="Peptidase_C19"/>
</dbReference>
<keyword evidence="4" id="KW-0645">Protease</keyword>
<dbReference type="AlphaFoldDB" id="A0A8H7VLZ5"/>
<dbReference type="SUPFAM" id="SSF54001">
    <property type="entry name" value="Cysteine proteinases"/>
    <property type="match status" value="1"/>
</dbReference>
<feature type="compositionally biased region" description="Basic and acidic residues" evidence="8">
    <location>
        <begin position="439"/>
        <end position="450"/>
    </location>
</feature>
<dbReference type="InterPro" id="IPR001394">
    <property type="entry name" value="Peptidase_C19_UCH"/>
</dbReference>
<evidence type="ECO:0000256" key="2">
    <source>
        <dbReference type="ARBA" id="ARBA00009085"/>
    </source>
</evidence>
<comment type="caution">
    <text evidence="10">The sequence shown here is derived from an EMBL/GenBank/DDBJ whole genome shotgun (WGS) entry which is preliminary data.</text>
</comment>
<feature type="region of interest" description="Disordered" evidence="8">
    <location>
        <begin position="412"/>
        <end position="490"/>
    </location>
</feature>
<dbReference type="PROSITE" id="PS50235">
    <property type="entry name" value="USP_3"/>
    <property type="match status" value="1"/>
</dbReference>
<evidence type="ECO:0000256" key="6">
    <source>
        <dbReference type="ARBA" id="ARBA00022801"/>
    </source>
</evidence>
<feature type="domain" description="USP" evidence="9">
    <location>
        <begin position="111"/>
        <end position="407"/>
    </location>
</feature>
<dbReference type="PANTHER" id="PTHR24006:SF758">
    <property type="entry name" value="UBIQUITIN CARBOXYL-TERMINAL HYDROLASE 36"/>
    <property type="match status" value="1"/>
</dbReference>
<reference evidence="10 11" key="1">
    <citation type="submission" date="2020-12" db="EMBL/GenBank/DDBJ databases">
        <title>Metabolic potential, ecology and presence of endohyphal bacteria is reflected in genomic diversity of Mucoromycotina.</title>
        <authorList>
            <person name="Muszewska A."/>
            <person name="Okrasinska A."/>
            <person name="Steczkiewicz K."/>
            <person name="Drgas O."/>
            <person name="Orlowska M."/>
            <person name="Perlinska-Lenart U."/>
            <person name="Aleksandrzak-Piekarczyk T."/>
            <person name="Szatraj K."/>
            <person name="Zielenkiewicz U."/>
            <person name="Pilsyk S."/>
            <person name="Malc E."/>
            <person name="Mieczkowski P."/>
            <person name="Kruszewska J.S."/>
            <person name="Biernat P."/>
            <person name="Pawlowska J."/>
        </authorList>
    </citation>
    <scope>NUCLEOTIDE SEQUENCE [LARGE SCALE GENOMIC DNA]</scope>
    <source>
        <strain evidence="10 11">CBS 142.35</strain>
    </source>
</reference>
<evidence type="ECO:0000313" key="11">
    <source>
        <dbReference type="Proteomes" id="UP000646827"/>
    </source>
</evidence>